<organism evidence="2 3">
    <name type="scientific">Microbacterium halimionae</name>
    <dbReference type="NCBI Taxonomy" id="1526413"/>
    <lineage>
        <taxon>Bacteria</taxon>
        <taxon>Bacillati</taxon>
        <taxon>Actinomycetota</taxon>
        <taxon>Actinomycetes</taxon>
        <taxon>Micrococcales</taxon>
        <taxon>Microbacteriaceae</taxon>
        <taxon>Microbacterium</taxon>
    </lineage>
</organism>
<dbReference type="Proteomes" id="UP000526083">
    <property type="component" value="Unassembled WGS sequence"/>
</dbReference>
<keyword evidence="1" id="KW-0472">Membrane</keyword>
<comment type="caution">
    <text evidence="2">The sequence shown here is derived from an EMBL/GenBank/DDBJ whole genome shotgun (WGS) entry which is preliminary data.</text>
</comment>
<feature type="transmembrane region" description="Helical" evidence="1">
    <location>
        <begin position="69"/>
        <end position="89"/>
    </location>
</feature>
<keyword evidence="1" id="KW-0812">Transmembrane</keyword>
<feature type="transmembrane region" description="Helical" evidence="1">
    <location>
        <begin position="95"/>
        <end position="113"/>
    </location>
</feature>
<dbReference type="EMBL" id="JACGWY010000001">
    <property type="protein sequence ID" value="MBA8815065.1"/>
    <property type="molecule type" value="Genomic_DNA"/>
</dbReference>
<keyword evidence="1" id="KW-1133">Transmembrane helix</keyword>
<sequence length="147" mass="14820">MSTTTTAAATTPAPASSTVSSSRALAGLAIMLLTIGGSLAFALPVQWLQMYFRMGSAPVEVTAAQNDRYVWTAGIAVGALLGALVAAALRRKNGLIALTATAFLCALIAAFLFQVPTGRFSAEAASTSVQPAVSCAAPAGHCMADTV</sequence>
<accession>A0A7W3JLL3</accession>
<dbReference type="AlphaFoldDB" id="A0A7W3JLL3"/>
<protein>
    <submittedName>
        <fullName evidence="2">Uncharacterized protein</fullName>
    </submittedName>
</protein>
<reference evidence="2 3" key="1">
    <citation type="submission" date="2020-07" db="EMBL/GenBank/DDBJ databases">
        <title>Sequencing the genomes of 1000 actinobacteria strains.</title>
        <authorList>
            <person name="Klenk H.-P."/>
        </authorList>
    </citation>
    <scope>NUCLEOTIDE SEQUENCE [LARGE SCALE GENOMIC DNA]</scope>
    <source>
        <strain evidence="2 3">DSM 27576</strain>
    </source>
</reference>
<evidence type="ECO:0000313" key="3">
    <source>
        <dbReference type="Proteomes" id="UP000526083"/>
    </source>
</evidence>
<gene>
    <name evidence="2" type="ORF">FHX48_000117</name>
</gene>
<keyword evidence="3" id="KW-1185">Reference proteome</keyword>
<feature type="transmembrane region" description="Helical" evidence="1">
    <location>
        <begin position="25"/>
        <end position="48"/>
    </location>
</feature>
<proteinExistence type="predicted"/>
<name>A0A7W3JLL3_9MICO</name>
<evidence type="ECO:0000256" key="1">
    <source>
        <dbReference type="SAM" id="Phobius"/>
    </source>
</evidence>
<evidence type="ECO:0000313" key="2">
    <source>
        <dbReference type="EMBL" id="MBA8815065.1"/>
    </source>
</evidence>
<dbReference type="RefSeq" id="WP_167044523.1">
    <property type="nucleotide sequence ID" value="NZ_JAAOZB010000001.1"/>
</dbReference>